<dbReference type="EMBL" id="CP036525">
    <property type="protein sequence ID" value="QDT03798.1"/>
    <property type="molecule type" value="Genomic_DNA"/>
</dbReference>
<name>A0A517N9W7_9BACT</name>
<dbReference type="AlphaFoldDB" id="A0A517N9W7"/>
<organism evidence="1 2">
    <name type="scientific">Rubripirellula lacrimiformis</name>
    <dbReference type="NCBI Taxonomy" id="1930273"/>
    <lineage>
        <taxon>Bacteria</taxon>
        <taxon>Pseudomonadati</taxon>
        <taxon>Planctomycetota</taxon>
        <taxon>Planctomycetia</taxon>
        <taxon>Pirellulales</taxon>
        <taxon>Pirellulaceae</taxon>
        <taxon>Rubripirellula</taxon>
    </lineage>
</organism>
<keyword evidence="2" id="KW-1185">Reference proteome</keyword>
<protein>
    <submittedName>
        <fullName evidence="1">Uncharacterized protein</fullName>
    </submittedName>
</protein>
<gene>
    <name evidence="1" type="ORF">K227x_21830</name>
</gene>
<reference evidence="1 2" key="1">
    <citation type="submission" date="2019-02" db="EMBL/GenBank/DDBJ databases">
        <title>Deep-cultivation of Planctomycetes and their phenomic and genomic characterization uncovers novel biology.</title>
        <authorList>
            <person name="Wiegand S."/>
            <person name="Jogler M."/>
            <person name="Boedeker C."/>
            <person name="Pinto D."/>
            <person name="Vollmers J."/>
            <person name="Rivas-Marin E."/>
            <person name="Kohn T."/>
            <person name="Peeters S.H."/>
            <person name="Heuer A."/>
            <person name="Rast P."/>
            <person name="Oberbeckmann S."/>
            <person name="Bunk B."/>
            <person name="Jeske O."/>
            <person name="Meyerdierks A."/>
            <person name="Storesund J.E."/>
            <person name="Kallscheuer N."/>
            <person name="Luecker S."/>
            <person name="Lage O.M."/>
            <person name="Pohl T."/>
            <person name="Merkel B.J."/>
            <person name="Hornburger P."/>
            <person name="Mueller R.-W."/>
            <person name="Bruemmer F."/>
            <person name="Labrenz M."/>
            <person name="Spormann A.M."/>
            <person name="Op den Camp H."/>
            <person name="Overmann J."/>
            <person name="Amann R."/>
            <person name="Jetten M.S.M."/>
            <person name="Mascher T."/>
            <person name="Medema M.H."/>
            <person name="Devos D.P."/>
            <person name="Kaster A.-K."/>
            <person name="Ovreas L."/>
            <person name="Rohde M."/>
            <person name="Galperin M.Y."/>
            <person name="Jogler C."/>
        </authorList>
    </citation>
    <scope>NUCLEOTIDE SEQUENCE [LARGE SCALE GENOMIC DNA]</scope>
    <source>
        <strain evidence="1 2">K22_7</strain>
    </source>
</reference>
<proteinExistence type="predicted"/>
<evidence type="ECO:0000313" key="1">
    <source>
        <dbReference type="EMBL" id="QDT03798.1"/>
    </source>
</evidence>
<evidence type="ECO:0000313" key="2">
    <source>
        <dbReference type="Proteomes" id="UP000318538"/>
    </source>
</evidence>
<sequence>MWIQTQDGNAVPTKRDVPMVIHFVVPVLNTNRGGLHVGTSVLEKRRSKLLLERHAARKEPTE</sequence>
<accession>A0A517N9W7</accession>
<dbReference type="Proteomes" id="UP000318538">
    <property type="component" value="Chromosome"/>
</dbReference>
<dbReference type="KEGG" id="rlc:K227x_21830"/>